<proteinExistence type="predicted"/>
<dbReference type="EMBL" id="CP129013">
    <property type="protein sequence ID" value="WLR43337.1"/>
    <property type="molecule type" value="Genomic_DNA"/>
</dbReference>
<reference evidence="1 2" key="1">
    <citation type="submission" date="2023-06" db="EMBL/GenBank/DDBJ databases">
        <title>Five Gram-positive bacteria isolated from mangrove sediments in Shenzhen, Guangdong, China.</title>
        <authorList>
            <person name="Yu S."/>
            <person name="Zheng W."/>
            <person name="Huang Y."/>
        </authorList>
    </citation>
    <scope>NUCLEOTIDE SEQUENCE [LARGE SCALE GENOMIC DNA]</scope>
    <source>
        <strain evidence="1 2">SaN35-3</strain>
    </source>
</reference>
<evidence type="ECO:0000313" key="2">
    <source>
        <dbReference type="Proteomes" id="UP001197974"/>
    </source>
</evidence>
<keyword evidence="2" id="KW-1185">Reference proteome</keyword>
<protein>
    <submittedName>
        <fullName evidence="1">Uncharacterized protein</fullName>
    </submittedName>
</protein>
<gene>
    <name evidence="1" type="ORF">LC087_03890</name>
</gene>
<sequence>MTMVISAGTLFGFMMFRSAANEPETNVEQDDQFDKLFEAYDRLEKKLFSRS</sequence>
<accession>A0ABY9JXT5</accession>
<name>A0ABY9JXT5_9BACI</name>
<evidence type="ECO:0000313" key="1">
    <source>
        <dbReference type="EMBL" id="WLR43337.1"/>
    </source>
</evidence>
<organism evidence="1 2">
    <name type="scientific">Bacillus carboniphilus</name>
    <dbReference type="NCBI Taxonomy" id="86663"/>
    <lineage>
        <taxon>Bacteria</taxon>
        <taxon>Bacillati</taxon>
        <taxon>Bacillota</taxon>
        <taxon>Bacilli</taxon>
        <taxon>Bacillales</taxon>
        <taxon>Bacillaceae</taxon>
        <taxon>Bacillus</taxon>
    </lineage>
</organism>
<dbReference type="Proteomes" id="UP001197974">
    <property type="component" value="Chromosome"/>
</dbReference>